<dbReference type="Proteomes" id="UP000199032">
    <property type="component" value="Unassembled WGS sequence"/>
</dbReference>
<organism evidence="1 2">
    <name type="scientific">Candidatus Nitrospira nitrosa</name>
    <dbReference type="NCBI Taxonomy" id="1742972"/>
    <lineage>
        <taxon>Bacteria</taxon>
        <taxon>Pseudomonadati</taxon>
        <taxon>Nitrospirota</taxon>
        <taxon>Nitrospiria</taxon>
        <taxon>Nitrospirales</taxon>
        <taxon>Nitrospiraceae</taxon>
        <taxon>Nitrospira</taxon>
    </lineage>
</organism>
<proteinExistence type="predicted"/>
<evidence type="ECO:0000313" key="2">
    <source>
        <dbReference type="Proteomes" id="UP000199032"/>
    </source>
</evidence>
<accession>A0A0S4LLZ7</accession>
<name>A0A0S4LLZ7_9BACT</name>
<protein>
    <submittedName>
        <fullName evidence="1">Uncharacterized protein</fullName>
    </submittedName>
</protein>
<gene>
    <name evidence="1" type="ORF">COMA1_50147</name>
</gene>
<reference evidence="1 2" key="1">
    <citation type="submission" date="2015-10" db="EMBL/GenBank/DDBJ databases">
        <authorList>
            <person name="Gilbert D.G."/>
        </authorList>
    </citation>
    <scope>NUCLEOTIDE SEQUENCE [LARGE SCALE GENOMIC DNA]</scope>
    <source>
        <strain evidence="1">COMA1</strain>
    </source>
</reference>
<sequence length="259" mass="29190">MSVNVDAFCCCEYAMGKKRVSNPPVPTSSGGARLSRSQRALDKKLSDIDGNRIEQGQEAYGLSRIYQGSIYVMGDLVNVDRFAHAAHGFRELMEKLARSVPSAQVPSSKGSPPTLNAMVKDIGKAWGKAKRNTKNLNGGKWEGVIDPHIAKFLGSLEHFFNAANTFKPPKAHQGENLLKYTDFQWYPLPEQIERIRIQEWRAYDEYFQRIAHHGSLASEDEFARYVRSFEEFLLARLIPKTSRSKRTLLAIIKEGEGNV</sequence>
<dbReference type="STRING" id="1742972.COMA1_50147"/>
<evidence type="ECO:0000313" key="1">
    <source>
        <dbReference type="EMBL" id="CUS38517.1"/>
    </source>
</evidence>
<dbReference type="EMBL" id="CZQA01000011">
    <property type="protein sequence ID" value="CUS38517.1"/>
    <property type="molecule type" value="Genomic_DNA"/>
</dbReference>
<keyword evidence="2" id="KW-1185">Reference proteome</keyword>
<dbReference type="AlphaFoldDB" id="A0A0S4LLZ7"/>